<dbReference type="PROSITE" id="PS00584">
    <property type="entry name" value="PFKB_KINASES_2"/>
    <property type="match status" value="1"/>
</dbReference>
<dbReference type="NCBIfam" id="TIGR03168">
    <property type="entry name" value="1-PFK"/>
    <property type="match status" value="1"/>
</dbReference>
<evidence type="ECO:0000313" key="9">
    <source>
        <dbReference type="EMBL" id="CAA9467112.1"/>
    </source>
</evidence>
<feature type="compositionally biased region" description="Polar residues" evidence="7">
    <location>
        <begin position="89"/>
        <end position="103"/>
    </location>
</feature>
<dbReference type="GO" id="GO:0005524">
    <property type="term" value="F:ATP binding"/>
    <property type="evidence" value="ECO:0007669"/>
    <property type="project" value="UniProtKB-KW"/>
</dbReference>
<feature type="region of interest" description="Disordered" evidence="7">
    <location>
        <begin position="89"/>
        <end position="113"/>
    </location>
</feature>
<organism evidence="9">
    <name type="scientific">uncultured Rubrobacteraceae bacterium</name>
    <dbReference type="NCBI Taxonomy" id="349277"/>
    <lineage>
        <taxon>Bacteria</taxon>
        <taxon>Bacillati</taxon>
        <taxon>Actinomycetota</taxon>
        <taxon>Rubrobacteria</taxon>
        <taxon>Rubrobacterales</taxon>
        <taxon>Rubrobacteraceae</taxon>
        <taxon>environmental samples</taxon>
    </lineage>
</organism>
<evidence type="ECO:0000256" key="7">
    <source>
        <dbReference type="SAM" id="MobiDB-lite"/>
    </source>
</evidence>
<dbReference type="InterPro" id="IPR011611">
    <property type="entry name" value="PfkB_dom"/>
</dbReference>
<evidence type="ECO:0000256" key="4">
    <source>
        <dbReference type="ARBA" id="ARBA00022777"/>
    </source>
</evidence>
<sequence length="331" mass="35260">MILTVTLNAAVDRTLVVPSLTLGHRHRAPESIALAGGKGINVARALRALNVPVLATGLVGGRNGDAIRDGLSEAAIPFDFVEINSPSRTSTAIVDPTTGTQTEINEHGPAVSPEEAHEFQRRLKFLMEYATAVVFAGSLPANLDESFLAGFLREAREEGLYMVVDAPPTVLKTALKTKPSLVSPNQHEAESAVGFDFIEGEDFLRGLSRLVELGAERACVTSPSGYSYLAVESAMFLARAPKVEALSTIGSGDAYLAGLLAGLLHRKLPPVEAARLAAGCAAANAETLGAGVFDARRAEELAEEVRVEEISEHNDRQPTIDYKQEHNQNRG</sequence>
<feature type="domain" description="Carbohydrate kinase PfkB" evidence="8">
    <location>
        <begin position="24"/>
        <end position="291"/>
    </location>
</feature>
<dbReference type="Gene3D" id="3.40.1190.20">
    <property type="match status" value="1"/>
</dbReference>
<keyword evidence="3" id="KW-0547">Nucleotide-binding</keyword>
<protein>
    <submittedName>
        <fullName evidence="9">1-phosphofructokinase</fullName>
        <ecNumber evidence="9">2.7.1.56</ecNumber>
    </submittedName>
</protein>
<keyword evidence="2 6" id="KW-0808">Transferase</keyword>
<dbReference type="GO" id="GO:0008662">
    <property type="term" value="F:1-phosphofructokinase activity"/>
    <property type="evidence" value="ECO:0007669"/>
    <property type="project" value="UniProtKB-EC"/>
</dbReference>
<dbReference type="GO" id="GO:0005829">
    <property type="term" value="C:cytosol"/>
    <property type="evidence" value="ECO:0007669"/>
    <property type="project" value="TreeGrafter"/>
</dbReference>
<dbReference type="CDD" id="cd01164">
    <property type="entry name" value="FruK_PfkB_like"/>
    <property type="match status" value="1"/>
</dbReference>
<keyword evidence="5" id="KW-0067">ATP-binding</keyword>
<evidence type="ECO:0000256" key="6">
    <source>
        <dbReference type="PIRNR" id="PIRNR000535"/>
    </source>
</evidence>
<dbReference type="Pfam" id="PF00294">
    <property type="entry name" value="PfkB"/>
    <property type="match status" value="1"/>
</dbReference>
<proteinExistence type="inferred from homology"/>
<reference evidence="9" key="1">
    <citation type="submission" date="2020-02" db="EMBL/GenBank/DDBJ databases">
        <authorList>
            <person name="Meier V. D."/>
        </authorList>
    </citation>
    <scope>NUCLEOTIDE SEQUENCE</scope>
    <source>
        <strain evidence="9">AVDCRST_MAG28</strain>
    </source>
</reference>
<dbReference type="PANTHER" id="PTHR46566">
    <property type="entry name" value="1-PHOSPHOFRUCTOKINASE-RELATED"/>
    <property type="match status" value="1"/>
</dbReference>
<evidence type="ECO:0000256" key="1">
    <source>
        <dbReference type="ARBA" id="ARBA00010688"/>
    </source>
</evidence>
<dbReference type="PIRSF" id="PIRSF000535">
    <property type="entry name" value="1PFK/6PFK/LacC"/>
    <property type="match status" value="1"/>
</dbReference>
<keyword evidence="4 9" id="KW-0418">Kinase</keyword>
<dbReference type="AlphaFoldDB" id="A0A6J4R8J9"/>
<evidence type="ECO:0000256" key="3">
    <source>
        <dbReference type="ARBA" id="ARBA00022741"/>
    </source>
</evidence>
<dbReference type="EMBL" id="CADCVE010000109">
    <property type="protein sequence ID" value="CAA9467112.1"/>
    <property type="molecule type" value="Genomic_DNA"/>
</dbReference>
<gene>
    <name evidence="9" type="ORF">AVDCRST_MAG28-4202</name>
</gene>
<dbReference type="PANTHER" id="PTHR46566:SF2">
    <property type="entry name" value="ATP-DEPENDENT 6-PHOSPHOFRUCTOKINASE ISOZYME 2"/>
    <property type="match status" value="1"/>
</dbReference>
<evidence type="ECO:0000259" key="8">
    <source>
        <dbReference type="Pfam" id="PF00294"/>
    </source>
</evidence>
<evidence type="ECO:0000256" key="5">
    <source>
        <dbReference type="ARBA" id="ARBA00022840"/>
    </source>
</evidence>
<accession>A0A6J4R8J9</accession>
<dbReference type="SUPFAM" id="SSF53613">
    <property type="entry name" value="Ribokinase-like"/>
    <property type="match status" value="1"/>
</dbReference>
<feature type="region of interest" description="Disordered" evidence="7">
    <location>
        <begin position="306"/>
        <end position="331"/>
    </location>
</feature>
<dbReference type="EC" id="2.7.1.56" evidence="9"/>
<evidence type="ECO:0000256" key="2">
    <source>
        <dbReference type="ARBA" id="ARBA00022679"/>
    </source>
</evidence>
<name>A0A6J4R8J9_9ACTN</name>
<dbReference type="InterPro" id="IPR029056">
    <property type="entry name" value="Ribokinase-like"/>
</dbReference>
<dbReference type="InterPro" id="IPR002173">
    <property type="entry name" value="Carboh/pur_kinase_PfkB_CS"/>
</dbReference>
<dbReference type="InterPro" id="IPR017583">
    <property type="entry name" value="Tagatose/fructose_Pkinase"/>
</dbReference>
<comment type="similarity">
    <text evidence="1">Belongs to the carbohydrate kinase PfkB family.</text>
</comment>